<dbReference type="EMBL" id="CAFZ01000471">
    <property type="protein sequence ID" value="CCA75558.1"/>
    <property type="molecule type" value="Genomic_DNA"/>
</dbReference>
<accession>G4TW65</accession>
<protein>
    <submittedName>
        <fullName evidence="1">Uncharacterized protein</fullName>
    </submittedName>
</protein>
<dbReference type="Proteomes" id="UP000007148">
    <property type="component" value="Unassembled WGS sequence"/>
</dbReference>
<evidence type="ECO:0000313" key="1">
    <source>
        <dbReference type="EMBL" id="CCA75558.1"/>
    </source>
</evidence>
<dbReference type="AlphaFoldDB" id="G4TW65"/>
<dbReference type="HOGENOM" id="CLU_1897009_0_0_1"/>
<dbReference type="InParanoid" id="G4TW65"/>
<organism evidence="1 2">
    <name type="scientific">Serendipita indica (strain DSM 11827)</name>
    <name type="common">Root endophyte fungus</name>
    <name type="synonym">Piriformospora indica</name>
    <dbReference type="NCBI Taxonomy" id="1109443"/>
    <lineage>
        <taxon>Eukaryota</taxon>
        <taxon>Fungi</taxon>
        <taxon>Dikarya</taxon>
        <taxon>Basidiomycota</taxon>
        <taxon>Agaricomycotina</taxon>
        <taxon>Agaricomycetes</taxon>
        <taxon>Sebacinales</taxon>
        <taxon>Serendipitaceae</taxon>
        <taxon>Serendipita</taxon>
    </lineage>
</organism>
<sequence>MCRQGTEGLQYGGCGHYIVRNRAFRGSIALNHSFYSSRSPRFTASTTVPAHNVPSATNTGQTVNLLIASATRCLKRCADQQPLRPASQHFGPDVEEYATPASGHCPQCLQDRRILNGSSGYFANNAATVSQETI</sequence>
<proteinExistence type="predicted"/>
<keyword evidence="2" id="KW-1185">Reference proteome</keyword>
<evidence type="ECO:0000313" key="2">
    <source>
        <dbReference type="Proteomes" id="UP000007148"/>
    </source>
</evidence>
<reference evidence="1 2" key="1">
    <citation type="journal article" date="2011" name="PLoS Pathog.">
        <title>Endophytic Life Strategies Decoded by Genome and Transcriptome Analyses of the Mutualistic Root Symbiont Piriformospora indica.</title>
        <authorList>
            <person name="Zuccaro A."/>
            <person name="Lahrmann U."/>
            <person name="Guldener U."/>
            <person name="Langen G."/>
            <person name="Pfiffi S."/>
            <person name="Biedenkopf D."/>
            <person name="Wong P."/>
            <person name="Samans B."/>
            <person name="Grimm C."/>
            <person name="Basiewicz M."/>
            <person name="Murat C."/>
            <person name="Martin F."/>
            <person name="Kogel K.H."/>
        </authorList>
    </citation>
    <scope>NUCLEOTIDE SEQUENCE [LARGE SCALE GENOMIC DNA]</scope>
    <source>
        <strain evidence="1 2">DSM 11827</strain>
    </source>
</reference>
<name>G4TW65_SERID</name>
<comment type="caution">
    <text evidence="1">The sequence shown here is derived from an EMBL/GenBank/DDBJ whole genome shotgun (WGS) entry which is preliminary data.</text>
</comment>
<gene>
    <name evidence="1" type="ORF">PIIN_09548</name>
</gene>